<dbReference type="InterPro" id="IPR003593">
    <property type="entry name" value="AAA+_ATPase"/>
</dbReference>
<reference evidence="6" key="1">
    <citation type="submission" date="2018-06" db="EMBL/GenBank/DDBJ databases">
        <authorList>
            <person name="Zhirakovskaya E."/>
        </authorList>
    </citation>
    <scope>NUCLEOTIDE SEQUENCE</scope>
</reference>
<dbReference type="PANTHER" id="PTHR43335:SF4">
    <property type="entry name" value="ABC TRANSPORTER, ATP-BINDING PROTEIN"/>
    <property type="match status" value="1"/>
</dbReference>
<dbReference type="InterPro" id="IPR027417">
    <property type="entry name" value="P-loop_NTPase"/>
</dbReference>
<evidence type="ECO:0000256" key="3">
    <source>
        <dbReference type="ARBA" id="ARBA00022741"/>
    </source>
</evidence>
<evidence type="ECO:0000313" key="6">
    <source>
        <dbReference type="EMBL" id="VAW72324.1"/>
    </source>
</evidence>
<keyword evidence="3" id="KW-0547">Nucleotide-binding</keyword>
<sequence length="325" mass="35895">MSALIQAQHLHRRYADTHAVDDVSIHLQQGDILGLLGPNGAGKSSCLQMLCGVLAPTAGEILINGIDLLDRPQQAKQHIGYLADKPPLYPELSVDEYLTYAARLRKVPKAQLPALLDQAKQRCALGDYAKRLIANLSKGYQQRVGIAQAIIHQPDVIILDEPTVGLDPIQMREIRNLITELGAQHGIILSTHILPEVQAVCNRVQLIHQGKSVFNKPMHEIQQHEKVLIHLQQPPETQALLKIPTVQSIENIDPINTGRYLLSGNNLARSLTQISEYCVAQGWGLREIHLQQNSLEQIFLQLTTGEDSLNNNGLDNNTAQKVATA</sequence>
<proteinExistence type="inferred from homology"/>
<evidence type="ECO:0000256" key="2">
    <source>
        <dbReference type="ARBA" id="ARBA00022448"/>
    </source>
</evidence>
<keyword evidence="2" id="KW-0813">Transport</keyword>
<protein>
    <submittedName>
        <fullName evidence="6">Gliding motility-associated ABC transporter ATP-binding protein GldA</fullName>
    </submittedName>
</protein>
<dbReference type="EMBL" id="UOFJ01000656">
    <property type="protein sequence ID" value="VAW72324.1"/>
    <property type="molecule type" value="Genomic_DNA"/>
</dbReference>
<dbReference type="Gene3D" id="3.40.50.300">
    <property type="entry name" value="P-loop containing nucleotide triphosphate hydrolases"/>
    <property type="match status" value="1"/>
</dbReference>
<dbReference type="Pfam" id="PF00005">
    <property type="entry name" value="ABC_tran"/>
    <property type="match status" value="1"/>
</dbReference>
<comment type="similarity">
    <text evidence="1">Belongs to the ABC transporter superfamily.</text>
</comment>
<dbReference type="AlphaFoldDB" id="A0A3B0YTW2"/>
<dbReference type="InterPro" id="IPR003439">
    <property type="entry name" value="ABC_transporter-like_ATP-bd"/>
</dbReference>
<organism evidence="6">
    <name type="scientific">hydrothermal vent metagenome</name>
    <dbReference type="NCBI Taxonomy" id="652676"/>
    <lineage>
        <taxon>unclassified sequences</taxon>
        <taxon>metagenomes</taxon>
        <taxon>ecological metagenomes</taxon>
    </lineage>
</organism>
<evidence type="ECO:0000256" key="1">
    <source>
        <dbReference type="ARBA" id="ARBA00005417"/>
    </source>
</evidence>
<dbReference type="PANTHER" id="PTHR43335">
    <property type="entry name" value="ABC TRANSPORTER, ATP-BINDING PROTEIN"/>
    <property type="match status" value="1"/>
</dbReference>
<accession>A0A3B0YTW2</accession>
<dbReference type="GO" id="GO:0016887">
    <property type="term" value="F:ATP hydrolysis activity"/>
    <property type="evidence" value="ECO:0007669"/>
    <property type="project" value="InterPro"/>
</dbReference>
<feature type="domain" description="ABC transporter" evidence="5">
    <location>
        <begin position="5"/>
        <end position="234"/>
    </location>
</feature>
<gene>
    <name evidence="6" type="ORF">MNBD_GAMMA10-377</name>
</gene>
<dbReference type="PROSITE" id="PS50893">
    <property type="entry name" value="ABC_TRANSPORTER_2"/>
    <property type="match status" value="1"/>
</dbReference>
<dbReference type="GO" id="GO:0005524">
    <property type="term" value="F:ATP binding"/>
    <property type="evidence" value="ECO:0007669"/>
    <property type="project" value="UniProtKB-KW"/>
</dbReference>
<dbReference type="SUPFAM" id="SSF52540">
    <property type="entry name" value="P-loop containing nucleoside triphosphate hydrolases"/>
    <property type="match status" value="1"/>
</dbReference>
<dbReference type="SMART" id="SM00382">
    <property type="entry name" value="AAA"/>
    <property type="match status" value="1"/>
</dbReference>
<name>A0A3B0YTW2_9ZZZZ</name>
<evidence type="ECO:0000256" key="4">
    <source>
        <dbReference type="ARBA" id="ARBA00022840"/>
    </source>
</evidence>
<evidence type="ECO:0000259" key="5">
    <source>
        <dbReference type="PROSITE" id="PS50893"/>
    </source>
</evidence>
<keyword evidence="4 6" id="KW-0067">ATP-binding</keyword>